<dbReference type="Proteomes" id="UP000516437">
    <property type="component" value="Chromosome 1"/>
</dbReference>
<dbReference type="PANTHER" id="PTHR24177:SF329">
    <property type="entry name" value="ANKYRIN REPEAT PROTEIN"/>
    <property type="match status" value="1"/>
</dbReference>
<dbReference type="SMART" id="SM00248">
    <property type="entry name" value="ANK"/>
    <property type="match status" value="5"/>
</dbReference>
<dbReference type="GO" id="GO:0016020">
    <property type="term" value="C:membrane"/>
    <property type="evidence" value="ECO:0007669"/>
    <property type="project" value="TreeGrafter"/>
</dbReference>
<comment type="caution">
    <text evidence="4">The sequence shown here is derived from an EMBL/GenBank/DDBJ whole genome shotgun (WGS) entry which is preliminary data.</text>
</comment>
<evidence type="ECO:0000259" key="3">
    <source>
        <dbReference type="Pfam" id="PF13962"/>
    </source>
</evidence>
<dbReference type="PANTHER" id="PTHR24177">
    <property type="entry name" value="CASKIN"/>
    <property type="match status" value="1"/>
</dbReference>
<evidence type="ECO:0000256" key="2">
    <source>
        <dbReference type="SAM" id="Phobius"/>
    </source>
</evidence>
<dbReference type="PROSITE" id="PS50297">
    <property type="entry name" value="ANK_REP_REGION"/>
    <property type="match status" value="1"/>
</dbReference>
<organism evidence="4 5">
    <name type="scientific">Morella rubra</name>
    <name type="common">Chinese bayberry</name>
    <dbReference type="NCBI Taxonomy" id="262757"/>
    <lineage>
        <taxon>Eukaryota</taxon>
        <taxon>Viridiplantae</taxon>
        <taxon>Streptophyta</taxon>
        <taxon>Embryophyta</taxon>
        <taxon>Tracheophyta</taxon>
        <taxon>Spermatophyta</taxon>
        <taxon>Magnoliopsida</taxon>
        <taxon>eudicotyledons</taxon>
        <taxon>Gunneridae</taxon>
        <taxon>Pentapetalae</taxon>
        <taxon>rosids</taxon>
        <taxon>fabids</taxon>
        <taxon>Fagales</taxon>
        <taxon>Myricaceae</taxon>
        <taxon>Morella</taxon>
    </lineage>
</organism>
<dbReference type="EMBL" id="RXIC02000019">
    <property type="protein sequence ID" value="KAB1225596.1"/>
    <property type="molecule type" value="Genomic_DNA"/>
</dbReference>
<keyword evidence="1" id="KW-0040">ANK repeat</keyword>
<protein>
    <recommendedName>
        <fullName evidence="3">PGG domain-containing protein</fullName>
    </recommendedName>
</protein>
<reference evidence="4 5" key="1">
    <citation type="journal article" date="2019" name="Plant Biotechnol. J.">
        <title>The red bayberry genome and genetic basis of sex determination.</title>
        <authorList>
            <person name="Jia H.M."/>
            <person name="Jia H.J."/>
            <person name="Cai Q.L."/>
            <person name="Wang Y."/>
            <person name="Zhao H.B."/>
            <person name="Yang W.F."/>
            <person name="Wang G.Y."/>
            <person name="Li Y.H."/>
            <person name="Zhan D.L."/>
            <person name="Shen Y.T."/>
            <person name="Niu Q.F."/>
            <person name="Chang L."/>
            <person name="Qiu J."/>
            <person name="Zhao L."/>
            <person name="Xie H.B."/>
            <person name="Fu W.Y."/>
            <person name="Jin J."/>
            <person name="Li X.W."/>
            <person name="Jiao Y."/>
            <person name="Zhou C.C."/>
            <person name="Tu T."/>
            <person name="Chai C.Y."/>
            <person name="Gao J.L."/>
            <person name="Fan L.J."/>
            <person name="van de Weg E."/>
            <person name="Wang J.Y."/>
            <person name="Gao Z.S."/>
        </authorList>
    </citation>
    <scope>NUCLEOTIDE SEQUENCE [LARGE SCALE GENOMIC DNA]</scope>
    <source>
        <tissue evidence="4">Leaves</tissue>
    </source>
</reference>
<sequence>MALEVLGNDNYTSWSASIRDYLLAHNLSDVVETTRERRADGKNQDYLKYASFLKAVRNGDLDAMKAFLALHPEASSAKLTFGDQTALHIAVLAGHVHIVKELVERIMSNETLEMQDVEGYTALARATSSGDFRMIQCMIDKNPKLVSIPEKSVGSIPVVISMCFDSKELSRYLYRRTPLMDLEPEKGHHGASLISFAIYTLTLDIAVDLIRRRPNLAFAIDREQRSPLYVLASTPDAFPSGKKFVFWKRWIYSWIHIRPSRATAEIRVNIQNLQEKTNRTSARALFQQLDPNLLSVFKQLSEMKLLHAHSHELLSRMCKPISNLNAEARSKGGVYAAIFRAIKEGNFEFVYEIVRANPDLLYVIEFPTKRTIFMLAVLHRQAKIFSLIYGLQQIKTSLSGSDTSYNNILHIAGIFTESTPIQHIPGAALQMQRELQWFKEVERLSPPMLQKALNSGSLTPRQLFTRNHEELMKKGEEWMKNTASSCTVVGALIVTIMFAAAFTVPGGNDQNTGLPMFLDKKVFILFVIFDSLSLFSSSASVLMFLGILTARYAEDDFLKSLPKKMIIGLFALFFSITTMMVAFSATLLIMLRGKSSIVLPIICLASLPVTLFVLMQFPLLVDMTMSTYGPGIFKKKMERWV</sequence>
<feature type="transmembrane region" description="Helical" evidence="2">
    <location>
        <begin position="522"/>
        <end position="545"/>
    </location>
</feature>
<dbReference type="PROSITE" id="PS50088">
    <property type="entry name" value="ANK_REPEAT"/>
    <property type="match status" value="1"/>
</dbReference>
<feature type="transmembrane region" description="Helical" evidence="2">
    <location>
        <begin position="482"/>
        <end position="502"/>
    </location>
</feature>
<proteinExistence type="predicted"/>
<dbReference type="Pfam" id="PF13962">
    <property type="entry name" value="PGG"/>
    <property type="match status" value="1"/>
</dbReference>
<feature type="domain" description="PGG" evidence="3">
    <location>
        <begin position="476"/>
        <end position="588"/>
    </location>
</feature>
<name>A0A6A1WM43_9ROSI</name>
<evidence type="ECO:0000256" key="1">
    <source>
        <dbReference type="PROSITE-ProRule" id="PRU00023"/>
    </source>
</evidence>
<dbReference type="InterPro" id="IPR036770">
    <property type="entry name" value="Ankyrin_rpt-contain_sf"/>
</dbReference>
<feature type="transmembrane region" description="Helical" evidence="2">
    <location>
        <begin position="597"/>
        <end position="621"/>
    </location>
</feature>
<feature type="transmembrane region" description="Helical" evidence="2">
    <location>
        <begin position="566"/>
        <end position="591"/>
    </location>
</feature>
<dbReference type="InterPro" id="IPR002110">
    <property type="entry name" value="Ankyrin_rpt"/>
</dbReference>
<accession>A0A6A1WM43</accession>
<dbReference type="Gene3D" id="1.25.40.20">
    <property type="entry name" value="Ankyrin repeat-containing domain"/>
    <property type="match status" value="1"/>
</dbReference>
<dbReference type="InterPro" id="IPR026961">
    <property type="entry name" value="PGG_dom"/>
</dbReference>
<evidence type="ECO:0000313" key="4">
    <source>
        <dbReference type="EMBL" id="KAB1225596.1"/>
    </source>
</evidence>
<dbReference type="Pfam" id="PF12796">
    <property type="entry name" value="Ank_2"/>
    <property type="match status" value="1"/>
</dbReference>
<keyword evidence="2" id="KW-0472">Membrane</keyword>
<evidence type="ECO:0000313" key="5">
    <source>
        <dbReference type="Proteomes" id="UP000516437"/>
    </source>
</evidence>
<feature type="repeat" description="ANK" evidence="1">
    <location>
        <begin position="82"/>
        <end position="105"/>
    </location>
</feature>
<keyword evidence="2" id="KW-0812">Transmembrane</keyword>
<dbReference type="OrthoDB" id="1880601at2759"/>
<dbReference type="SUPFAM" id="SSF48403">
    <property type="entry name" value="Ankyrin repeat"/>
    <property type="match status" value="1"/>
</dbReference>
<dbReference type="AlphaFoldDB" id="A0A6A1WM43"/>
<gene>
    <name evidence="4" type="ORF">CJ030_MR1G020811</name>
</gene>
<keyword evidence="2" id="KW-1133">Transmembrane helix</keyword>
<keyword evidence="5" id="KW-1185">Reference proteome</keyword>